<evidence type="ECO:0008006" key="4">
    <source>
        <dbReference type="Google" id="ProtNLM"/>
    </source>
</evidence>
<accession>A0A1H7WN38</accession>
<protein>
    <recommendedName>
        <fullName evidence="4">Biofilm-forming protein</fullName>
    </recommendedName>
</protein>
<dbReference type="STRING" id="930146.SAMN05192533_101492"/>
<organism evidence="2 3">
    <name type="scientific">Mesobacillus persicus</name>
    <dbReference type="NCBI Taxonomy" id="930146"/>
    <lineage>
        <taxon>Bacteria</taxon>
        <taxon>Bacillati</taxon>
        <taxon>Bacillota</taxon>
        <taxon>Bacilli</taxon>
        <taxon>Bacillales</taxon>
        <taxon>Bacillaceae</taxon>
        <taxon>Mesobacillus</taxon>
    </lineage>
</organism>
<dbReference type="EMBL" id="FOBW01000001">
    <property type="protein sequence ID" value="SEM22459.1"/>
    <property type="molecule type" value="Genomic_DNA"/>
</dbReference>
<reference evidence="3" key="1">
    <citation type="submission" date="2016-10" db="EMBL/GenBank/DDBJ databases">
        <authorList>
            <person name="Varghese N."/>
            <person name="Submissions S."/>
        </authorList>
    </citation>
    <scope>NUCLEOTIDE SEQUENCE [LARGE SCALE GENOMIC DNA]</scope>
    <source>
        <strain evidence="3">B48,IBRC-M 10115,DSM 25386,CECT 8001</strain>
    </source>
</reference>
<evidence type="ECO:0000313" key="3">
    <source>
        <dbReference type="Proteomes" id="UP000198553"/>
    </source>
</evidence>
<evidence type="ECO:0000313" key="2">
    <source>
        <dbReference type="EMBL" id="SEM22459.1"/>
    </source>
</evidence>
<evidence type="ECO:0000256" key="1">
    <source>
        <dbReference type="SAM" id="MobiDB-lite"/>
    </source>
</evidence>
<name>A0A1H7WN38_9BACI</name>
<keyword evidence="3" id="KW-1185">Reference proteome</keyword>
<feature type="region of interest" description="Disordered" evidence="1">
    <location>
        <begin position="1"/>
        <end position="39"/>
    </location>
</feature>
<gene>
    <name evidence="2" type="ORF">SAMN05192533_101492</name>
</gene>
<dbReference type="Proteomes" id="UP000198553">
    <property type="component" value="Unassembled WGS sequence"/>
</dbReference>
<sequence>MNMDKKIRNSSIEQVKKDHETESAFKVDNSKNRQTRVSK</sequence>
<feature type="compositionally biased region" description="Basic and acidic residues" evidence="1">
    <location>
        <begin position="14"/>
        <end position="31"/>
    </location>
</feature>
<dbReference type="AlphaFoldDB" id="A0A1H7WN38"/>
<proteinExistence type="predicted"/>